<keyword evidence="10" id="KW-1185">Reference proteome</keyword>
<evidence type="ECO:0000256" key="6">
    <source>
        <dbReference type="SAM" id="MobiDB-lite"/>
    </source>
</evidence>
<organism evidence="9 10">
    <name type="scientific">Kitasatospora cheerisanensis KCTC 2395</name>
    <dbReference type="NCBI Taxonomy" id="1348663"/>
    <lineage>
        <taxon>Bacteria</taxon>
        <taxon>Bacillati</taxon>
        <taxon>Actinomycetota</taxon>
        <taxon>Actinomycetes</taxon>
        <taxon>Kitasatosporales</taxon>
        <taxon>Streptomycetaceae</taxon>
        <taxon>Kitasatospora</taxon>
    </lineage>
</organism>
<keyword evidence="7" id="KW-0472">Membrane</keyword>
<dbReference type="EC" id="2.7.13.3" evidence="2"/>
<name>A0A066ZAN6_9ACTN</name>
<comment type="caution">
    <text evidence="9">The sequence shown here is derived from an EMBL/GenBank/DDBJ whole genome shotgun (WGS) entry which is preliminary data.</text>
</comment>
<feature type="compositionally biased region" description="Basic residues" evidence="6">
    <location>
        <begin position="576"/>
        <end position="591"/>
    </location>
</feature>
<proteinExistence type="predicted"/>
<evidence type="ECO:0000256" key="4">
    <source>
        <dbReference type="ARBA" id="ARBA00022679"/>
    </source>
</evidence>
<dbReference type="eggNOG" id="COG0642">
    <property type="taxonomic scope" value="Bacteria"/>
</dbReference>
<feature type="transmembrane region" description="Helical" evidence="7">
    <location>
        <begin position="12"/>
        <end position="35"/>
    </location>
</feature>
<dbReference type="PANTHER" id="PTHR45436">
    <property type="entry name" value="SENSOR HISTIDINE KINASE YKOH"/>
    <property type="match status" value="1"/>
</dbReference>
<evidence type="ECO:0000256" key="1">
    <source>
        <dbReference type="ARBA" id="ARBA00000085"/>
    </source>
</evidence>
<dbReference type="GO" id="GO:0000160">
    <property type="term" value="P:phosphorelay signal transduction system"/>
    <property type="evidence" value="ECO:0007669"/>
    <property type="project" value="TreeGrafter"/>
</dbReference>
<comment type="catalytic activity">
    <reaction evidence="1">
        <text>ATP + protein L-histidine = ADP + protein N-phospho-L-histidine.</text>
        <dbReference type="EC" id="2.7.13.3"/>
    </reaction>
</comment>
<dbReference type="InterPro" id="IPR050428">
    <property type="entry name" value="TCS_sensor_his_kinase"/>
</dbReference>
<dbReference type="InterPro" id="IPR036890">
    <property type="entry name" value="HATPase_C_sf"/>
</dbReference>
<dbReference type="Proteomes" id="UP000027178">
    <property type="component" value="Unassembled WGS sequence"/>
</dbReference>
<feature type="region of interest" description="Disordered" evidence="6">
    <location>
        <begin position="438"/>
        <end position="457"/>
    </location>
</feature>
<evidence type="ECO:0000259" key="8">
    <source>
        <dbReference type="Pfam" id="PF02518"/>
    </source>
</evidence>
<dbReference type="GO" id="GO:0005886">
    <property type="term" value="C:plasma membrane"/>
    <property type="evidence" value="ECO:0007669"/>
    <property type="project" value="TreeGrafter"/>
</dbReference>
<dbReference type="Pfam" id="PF02518">
    <property type="entry name" value="HATPase_c"/>
    <property type="match status" value="1"/>
</dbReference>
<feature type="region of interest" description="Disordered" evidence="6">
    <location>
        <begin position="463"/>
        <end position="607"/>
    </location>
</feature>
<dbReference type="PANTHER" id="PTHR45436:SF5">
    <property type="entry name" value="SENSOR HISTIDINE KINASE TRCS"/>
    <property type="match status" value="1"/>
</dbReference>
<evidence type="ECO:0000256" key="5">
    <source>
        <dbReference type="ARBA" id="ARBA00022777"/>
    </source>
</evidence>
<accession>A0A066ZAN6</accession>
<keyword evidence="4" id="KW-0808">Transferase</keyword>
<dbReference type="PATRIC" id="fig|1348663.4.peg.1198"/>
<dbReference type="EMBL" id="JNBY01000050">
    <property type="protein sequence ID" value="KDN87170.1"/>
    <property type="molecule type" value="Genomic_DNA"/>
</dbReference>
<reference evidence="9 10" key="1">
    <citation type="submission" date="2014-05" db="EMBL/GenBank/DDBJ databases">
        <title>Draft Genome Sequence of Kitasatospora cheerisanensis KCTC 2395.</title>
        <authorList>
            <person name="Nam D.H."/>
        </authorList>
    </citation>
    <scope>NUCLEOTIDE SEQUENCE [LARGE SCALE GENOMIC DNA]</scope>
    <source>
        <strain evidence="9 10">KCTC 2395</strain>
    </source>
</reference>
<feature type="domain" description="Histidine kinase/HSP90-like ATPase" evidence="8">
    <location>
        <begin position="268"/>
        <end position="376"/>
    </location>
</feature>
<protein>
    <recommendedName>
        <fullName evidence="2">histidine kinase</fullName>
        <ecNumber evidence="2">2.7.13.3</ecNumber>
    </recommendedName>
</protein>
<keyword evidence="3" id="KW-0597">Phosphoprotein</keyword>
<evidence type="ECO:0000313" key="10">
    <source>
        <dbReference type="Proteomes" id="UP000027178"/>
    </source>
</evidence>
<keyword evidence="5" id="KW-0418">Kinase</keyword>
<evidence type="ECO:0000256" key="7">
    <source>
        <dbReference type="SAM" id="Phobius"/>
    </source>
</evidence>
<feature type="transmembrane region" description="Helical" evidence="7">
    <location>
        <begin position="41"/>
        <end position="61"/>
    </location>
</feature>
<sequence length="607" mass="65050">MLRPGSSPGNRLPAAVLVGLLPAVVIGATVALAASAGPGQAISGILLCGLVGAAAVAAAGLEAARRGRALDQARAAGVQQEEELRRRLARQQAGMLDLAKNELPEAVNRLQRGEFITDVLRSYEQRHVAEVGEDFHEARHAVLRSALDAVDNEEAMRESAQRAFVNIARRVQAIVHRQAVDLRQMEDRHGDLPAVFDDLLILDHGNALIGRLADSIAVLGGARPGRQWNRPVPLYSVLRGGISRILDFRRVELHPVSEVAIVGPAVEPLIHALAELLDNATRYSPPQTDVHLTAVEVQTGIAIEIEDGGLSLGEEGRARAERMLEEAQSGIDLNDLGETPRLGLAVVGRLARAYGFQVSLRPSAYGGVRAVLIVPQRYITTAPAPSRAHGIGRMATEHPSAVKQHPTEPENRLWTEPAEPAATHTPSGGFAAAAAFPSAGAHQRTVPAPAPAEDDYPVVTERTANGLPQRRRHAAPLRPSTPAARGRDRPRHPHPHPPPSRSSPACGSPRSPKGSTARRRAPRRPAATPVKIQQGKARSDSATDQHGLDAQGPRGERPARTARHRPVGRRPPAGPARHRPGHRRPAGRGLRRPAEPGARRRQRVPAR</sequence>
<keyword evidence="7" id="KW-0812">Transmembrane</keyword>
<feature type="compositionally biased region" description="Basic and acidic residues" evidence="6">
    <location>
        <begin position="537"/>
        <end position="547"/>
    </location>
</feature>
<gene>
    <name evidence="9" type="ORF">KCH_12550</name>
</gene>
<dbReference type="Gene3D" id="3.30.565.10">
    <property type="entry name" value="Histidine kinase-like ATPase, C-terminal domain"/>
    <property type="match status" value="1"/>
</dbReference>
<evidence type="ECO:0000256" key="2">
    <source>
        <dbReference type="ARBA" id="ARBA00012438"/>
    </source>
</evidence>
<dbReference type="AlphaFoldDB" id="A0A066ZAN6"/>
<dbReference type="GO" id="GO:0004673">
    <property type="term" value="F:protein histidine kinase activity"/>
    <property type="evidence" value="ECO:0007669"/>
    <property type="project" value="UniProtKB-EC"/>
</dbReference>
<dbReference type="SUPFAM" id="SSF55874">
    <property type="entry name" value="ATPase domain of HSP90 chaperone/DNA topoisomerase II/histidine kinase"/>
    <property type="match status" value="1"/>
</dbReference>
<evidence type="ECO:0000313" key="9">
    <source>
        <dbReference type="EMBL" id="KDN87170.1"/>
    </source>
</evidence>
<evidence type="ECO:0000256" key="3">
    <source>
        <dbReference type="ARBA" id="ARBA00022553"/>
    </source>
</evidence>
<dbReference type="InterPro" id="IPR003594">
    <property type="entry name" value="HATPase_dom"/>
</dbReference>
<keyword evidence="7" id="KW-1133">Transmembrane helix</keyword>
<dbReference type="HOGENOM" id="CLU_021841_1_0_11"/>